<feature type="domain" description="Glycosyl transferase family 1" evidence="1">
    <location>
        <begin position="191"/>
        <end position="336"/>
    </location>
</feature>
<dbReference type="Gene3D" id="3.40.50.2000">
    <property type="entry name" value="Glycogen Phosphorylase B"/>
    <property type="match status" value="2"/>
</dbReference>
<dbReference type="InterPro" id="IPR001296">
    <property type="entry name" value="Glyco_trans_1"/>
</dbReference>
<dbReference type="Pfam" id="PF00534">
    <property type="entry name" value="Glycos_transf_1"/>
    <property type="match status" value="1"/>
</dbReference>
<proteinExistence type="predicted"/>
<dbReference type="EC" id="2.4.-.-" evidence="2"/>
<dbReference type="Proteomes" id="UP001169764">
    <property type="component" value="Unassembled WGS sequence"/>
</dbReference>
<dbReference type="GO" id="GO:0016757">
    <property type="term" value="F:glycosyltransferase activity"/>
    <property type="evidence" value="ECO:0007669"/>
    <property type="project" value="UniProtKB-KW"/>
</dbReference>
<dbReference type="RefSeq" id="WP_303539441.1">
    <property type="nucleotide sequence ID" value="NZ_JAUOTP010000001.1"/>
</dbReference>
<keyword evidence="2" id="KW-0808">Transferase</keyword>
<organism evidence="2 3">
    <name type="scientific">Sphingomonas natans</name>
    <dbReference type="NCBI Taxonomy" id="3063330"/>
    <lineage>
        <taxon>Bacteria</taxon>
        <taxon>Pseudomonadati</taxon>
        <taxon>Pseudomonadota</taxon>
        <taxon>Alphaproteobacteria</taxon>
        <taxon>Sphingomonadales</taxon>
        <taxon>Sphingomonadaceae</taxon>
        <taxon>Sphingomonas</taxon>
    </lineage>
</organism>
<dbReference type="SUPFAM" id="SSF53756">
    <property type="entry name" value="UDP-Glycosyltransferase/glycogen phosphorylase"/>
    <property type="match status" value="1"/>
</dbReference>
<accession>A0ABT8Y479</accession>
<reference evidence="2" key="1">
    <citation type="submission" date="2023-07" db="EMBL/GenBank/DDBJ databases">
        <authorList>
            <person name="Kim M."/>
        </authorList>
    </citation>
    <scope>NUCLEOTIDE SEQUENCE</scope>
    <source>
        <strain evidence="2">BIUV-7</strain>
    </source>
</reference>
<keyword evidence="3" id="KW-1185">Reference proteome</keyword>
<name>A0ABT8Y479_9SPHN</name>
<dbReference type="PANTHER" id="PTHR12526">
    <property type="entry name" value="GLYCOSYLTRANSFERASE"/>
    <property type="match status" value="1"/>
</dbReference>
<protein>
    <submittedName>
        <fullName evidence="2">Glycosyltransferase</fullName>
        <ecNumber evidence="2">2.4.-.-</ecNumber>
    </submittedName>
</protein>
<evidence type="ECO:0000313" key="2">
    <source>
        <dbReference type="EMBL" id="MDO6413122.1"/>
    </source>
</evidence>
<sequence>MAPVYLYVHDLRSSGVVRDAITIATLLAAERPTILVTAYADGLWRDGIDRRPFDMAVLRERQGMLPRVAAIAPLRRWLRRQPPGLLFSFGNHGHSTAYLATRGLDHIRRAYRISNEIVRPDGRGNRRRTWWMRRLIADAARIVLVGQALGRHAVFAEALESGRAMWVPSGVERTEAIVSAQAPCPHPWLEEEVPVVIAVGRLRPQKNLDVLIAAAGLARRERRLRLILLGGGTVAEQVRLIALARDTGFQQDFLLAGETSNVFAWLVRAAVFALPSRWEGSSLALLEAMAVGTPVVASRLAGDATDVLAAGRYGALFDGSGPVDLAARLLHQLSDDRIMPGERAADYDLAAIAARYSGIIADMSA</sequence>
<evidence type="ECO:0000313" key="3">
    <source>
        <dbReference type="Proteomes" id="UP001169764"/>
    </source>
</evidence>
<dbReference type="EMBL" id="JAUOTP010000001">
    <property type="protein sequence ID" value="MDO6413122.1"/>
    <property type="molecule type" value="Genomic_DNA"/>
</dbReference>
<comment type="caution">
    <text evidence="2">The sequence shown here is derived from an EMBL/GenBank/DDBJ whole genome shotgun (WGS) entry which is preliminary data.</text>
</comment>
<keyword evidence="2" id="KW-0328">Glycosyltransferase</keyword>
<gene>
    <name evidence="2" type="ORF">Q4F19_01890</name>
</gene>
<evidence type="ECO:0000259" key="1">
    <source>
        <dbReference type="Pfam" id="PF00534"/>
    </source>
</evidence>